<protein>
    <submittedName>
        <fullName evidence="3">Transposase</fullName>
    </submittedName>
</protein>
<feature type="compositionally biased region" description="Basic and acidic residues" evidence="1">
    <location>
        <begin position="51"/>
        <end position="63"/>
    </location>
</feature>
<reference evidence="3 4" key="1">
    <citation type="submission" date="2021-01" db="EMBL/GenBank/DDBJ databases">
        <title>WGS of actinomycetes isolated from Thailand.</title>
        <authorList>
            <person name="Thawai C."/>
        </authorList>
    </citation>
    <scope>NUCLEOTIDE SEQUENCE [LARGE SCALE GENOMIC DNA]</scope>
    <source>
        <strain evidence="3 4">CA3R110</strain>
    </source>
</reference>
<dbReference type="EMBL" id="JAERRG010000009">
    <property type="protein sequence ID" value="MBL1115482.1"/>
    <property type="molecule type" value="Genomic_DNA"/>
</dbReference>
<name>A0ABS1PSS5_9ACTN</name>
<accession>A0ABS1PSS5</accession>
<dbReference type="RefSeq" id="WP_201853320.1">
    <property type="nucleotide sequence ID" value="NZ_JAERRG010000009.1"/>
</dbReference>
<feature type="region of interest" description="Disordered" evidence="1">
    <location>
        <begin position="1"/>
        <end position="108"/>
    </location>
</feature>
<evidence type="ECO:0000313" key="4">
    <source>
        <dbReference type="Proteomes" id="UP000621510"/>
    </source>
</evidence>
<evidence type="ECO:0000313" key="3">
    <source>
        <dbReference type="EMBL" id="MBL1115482.1"/>
    </source>
</evidence>
<comment type="caution">
    <text evidence="3">The sequence shown here is derived from an EMBL/GenBank/DDBJ whole genome shotgun (WGS) entry which is preliminary data.</text>
</comment>
<keyword evidence="4" id="KW-1185">Reference proteome</keyword>
<feature type="domain" description="Transposase IS116/IS110/IS902 C-terminal" evidence="2">
    <location>
        <begin position="1"/>
        <end position="59"/>
    </location>
</feature>
<evidence type="ECO:0000259" key="2">
    <source>
        <dbReference type="Pfam" id="PF02371"/>
    </source>
</evidence>
<evidence type="ECO:0000256" key="1">
    <source>
        <dbReference type="SAM" id="MobiDB-lite"/>
    </source>
</evidence>
<dbReference type="Proteomes" id="UP000621510">
    <property type="component" value="Unassembled WGS sequence"/>
</dbReference>
<sequence>MFGVGPETSGQRLASAGDNPEHMWSEGVFTHLAGVAPIPASSGRTHRHRLNRDGARAVQEGHHALPQATRHPRSPPRPDQHTGHAHHSKRPRSSCLTALGASRERKTR</sequence>
<feature type="compositionally biased region" description="Basic residues" evidence="1">
    <location>
        <begin position="83"/>
        <end position="92"/>
    </location>
</feature>
<dbReference type="InterPro" id="IPR003346">
    <property type="entry name" value="Transposase_20"/>
</dbReference>
<organism evidence="3 4">
    <name type="scientific">Streptomyces endocoffeicus</name>
    <dbReference type="NCBI Taxonomy" id="2898945"/>
    <lineage>
        <taxon>Bacteria</taxon>
        <taxon>Bacillati</taxon>
        <taxon>Actinomycetota</taxon>
        <taxon>Actinomycetes</taxon>
        <taxon>Kitasatosporales</taxon>
        <taxon>Streptomycetaceae</taxon>
        <taxon>Streptomyces</taxon>
    </lineage>
</organism>
<dbReference type="Pfam" id="PF02371">
    <property type="entry name" value="Transposase_20"/>
    <property type="match status" value="1"/>
</dbReference>
<proteinExistence type="predicted"/>
<gene>
    <name evidence="3" type="ORF">JK364_24230</name>
</gene>